<protein>
    <submittedName>
        <fullName evidence="2">Uncharacterized protein</fullName>
    </submittedName>
</protein>
<dbReference type="EMBL" id="WIXP02000007">
    <property type="protein sequence ID" value="KAF6207914.1"/>
    <property type="molecule type" value="Genomic_DNA"/>
</dbReference>
<keyword evidence="3" id="KW-1185">Reference proteome</keyword>
<accession>A0A8S9XH83</accession>
<organism evidence="2 3">
    <name type="scientific">Apolygus lucorum</name>
    <name type="common">Small green plant bug</name>
    <name type="synonym">Lygocoris lucorum</name>
    <dbReference type="NCBI Taxonomy" id="248454"/>
    <lineage>
        <taxon>Eukaryota</taxon>
        <taxon>Metazoa</taxon>
        <taxon>Ecdysozoa</taxon>
        <taxon>Arthropoda</taxon>
        <taxon>Hexapoda</taxon>
        <taxon>Insecta</taxon>
        <taxon>Pterygota</taxon>
        <taxon>Neoptera</taxon>
        <taxon>Paraneoptera</taxon>
        <taxon>Hemiptera</taxon>
        <taxon>Heteroptera</taxon>
        <taxon>Panheteroptera</taxon>
        <taxon>Cimicomorpha</taxon>
        <taxon>Miridae</taxon>
        <taxon>Mirini</taxon>
        <taxon>Apolygus</taxon>
    </lineage>
</organism>
<dbReference type="AlphaFoldDB" id="A0A8S9XH83"/>
<feature type="compositionally biased region" description="Polar residues" evidence="1">
    <location>
        <begin position="193"/>
        <end position="208"/>
    </location>
</feature>
<sequence>MNRGEHKWRVKADDKFKQYFKRWEVLKSCQSKIKDYFEKRRNAIACQRNVNSEQSAHNEGSSEENLQHGVLLPLLKSEGKCGSLDDLEAKKPIFEFGRSKKRIADESWKKHIKKYKIDGFLCVPSLFKYDPIDLLRTSSDTCVRYGNYEPLVAPERRFWGVLKRNPTFPDKGGGTGVDARKVRMDPNKEPDLKSSSIKTSTSNGVPSTQKRDFQYQCRRKRSENTEKTALRVMNYCFEGHVTMPVALKSDNRRLLSIDKVCSGRDGVKKKDRQYGSNFSVKASKSHFDLTTQVLLQARSPRK</sequence>
<evidence type="ECO:0000313" key="2">
    <source>
        <dbReference type="EMBL" id="KAF6207914.1"/>
    </source>
</evidence>
<proteinExistence type="predicted"/>
<evidence type="ECO:0000256" key="1">
    <source>
        <dbReference type="SAM" id="MobiDB-lite"/>
    </source>
</evidence>
<reference evidence="2" key="1">
    <citation type="journal article" date="2021" name="Mol. Ecol. Resour.">
        <title>Apolygus lucorum genome provides insights into omnivorousness and mesophyll feeding.</title>
        <authorList>
            <person name="Liu Y."/>
            <person name="Liu H."/>
            <person name="Wang H."/>
            <person name="Huang T."/>
            <person name="Liu B."/>
            <person name="Yang B."/>
            <person name="Yin L."/>
            <person name="Li B."/>
            <person name="Zhang Y."/>
            <person name="Zhang S."/>
            <person name="Jiang F."/>
            <person name="Zhang X."/>
            <person name="Ren Y."/>
            <person name="Wang B."/>
            <person name="Wang S."/>
            <person name="Lu Y."/>
            <person name="Wu K."/>
            <person name="Fan W."/>
            <person name="Wang G."/>
        </authorList>
    </citation>
    <scope>NUCLEOTIDE SEQUENCE</scope>
    <source>
        <strain evidence="2">12Hb</strain>
    </source>
</reference>
<gene>
    <name evidence="2" type="ORF">GE061_016363</name>
</gene>
<evidence type="ECO:0000313" key="3">
    <source>
        <dbReference type="Proteomes" id="UP000466442"/>
    </source>
</evidence>
<feature type="compositionally biased region" description="Basic and acidic residues" evidence="1">
    <location>
        <begin position="178"/>
        <end position="192"/>
    </location>
</feature>
<name>A0A8S9XH83_APOLU</name>
<feature type="region of interest" description="Disordered" evidence="1">
    <location>
        <begin position="170"/>
        <end position="214"/>
    </location>
</feature>
<dbReference type="Proteomes" id="UP000466442">
    <property type="component" value="Unassembled WGS sequence"/>
</dbReference>
<comment type="caution">
    <text evidence="2">The sequence shown here is derived from an EMBL/GenBank/DDBJ whole genome shotgun (WGS) entry which is preliminary data.</text>
</comment>